<accession>A0A7G9L7S0</accession>
<dbReference type="EMBL" id="CP060695">
    <property type="protein sequence ID" value="QNM84669.1"/>
    <property type="molecule type" value="Genomic_DNA"/>
</dbReference>
<protein>
    <recommendedName>
        <fullName evidence="4">Lipocalin-like domain-containing protein</fullName>
    </recommendedName>
</protein>
<proteinExistence type="predicted"/>
<evidence type="ECO:0000313" key="2">
    <source>
        <dbReference type="EMBL" id="QNM84669.1"/>
    </source>
</evidence>
<evidence type="ECO:0000256" key="1">
    <source>
        <dbReference type="SAM" id="SignalP"/>
    </source>
</evidence>
<organism evidence="2 3">
    <name type="scientific">Polaribacter pectinis</name>
    <dbReference type="NCBI Taxonomy" id="2738844"/>
    <lineage>
        <taxon>Bacteria</taxon>
        <taxon>Pseudomonadati</taxon>
        <taxon>Bacteroidota</taxon>
        <taxon>Flavobacteriia</taxon>
        <taxon>Flavobacteriales</taxon>
        <taxon>Flavobacteriaceae</taxon>
    </lineage>
</organism>
<keyword evidence="1" id="KW-0732">Signal</keyword>
<dbReference type="KEGG" id="ppec:H9W90_10720"/>
<gene>
    <name evidence="2" type="ORF">H9W90_10720</name>
</gene>
<evidence type="ECO:0008006" key="4">
    <source>
        <dbReference type="Google" id="ProtNLM"/>
    </source>
</evidence>
<feature type="signal peptide" evidence="1">
    <location>
        <begin position="1"/>
        <end position="19"/>
    </location>
</feature>
<dbReference type="PROSITE" id="PS51257">
    <property type="entry name" value="PROKAR_LIPOPROTEIN"/>
    <property type="match status" value="1"/>
</dbReference>
<sequence>MKTFKKITLLFLTISLAIACSSESSSSGCETCEYTIASGETAGTAAKSIEGTYNLTMHFADAASPYPDGTKATFTLMDNVLTVEVAGEECITIKNPRLTTAGSTEIQFRDTCRDKISYDVSMTQSGELNEINISSTVDSKWLGQFNDK</sequence>
<evidence type="ECO:0000313" key="3">
    <source>
        <dbReference type="Proteomes" id="UP000515808"/>
    </source>
</evidence>
<reference evidence="2 3" key="1">
    <citation type="submission" date="2020-08" db="EMBL/GenBank/DDBJ databases">
        <title>Polaribacter sp. L12M9 isolated from gut of the Korean scallop.</title>
        <authorList>
            <person name="Jeong Y.S."/>
        </authorList>
    </citation>
    <scope>NUCLEOTIDE SEQUENCE [LARGE SCALE GENOMIC DNA]</scope>
    <source>
        <strain evidence="2 3">L12M9</strain>
    </source>
</reference>
<keyword evidence="3" id="KW-1185">Reference proteome</keyword>
<dbReference type="AlphaFoldDB" id="A0A7G9L7S0"/>
<dbReference type="Proteomes" id="UP000515808">
    <property type="component" value="Chromosome"/>
</dbReference>
<dbReference type="RefSeq" id="WP_187481593.1">
    <property type="nucleotide sequence ID" value="NZ_CP060695.1"/>
</dbReference>
<name>A0A7G9L7S0_9FLAO</name>
<feature type="chain" id="PRO_5028957701" description="Lipocalin-like domain-containing protein" evidence="1">
    <location>
        <begin position="20"/>
        <end position="148"/>
    </location>
</feature>